<keyword evidence="1" id="KW-0472">Membrane</keyword>
<feature type="transmembrane region" description="Helical" evidence="1">
    <location>
        <begin position="18"/>
        <end position="39"/>
    </location>
</feature>
<keyword evidence="4" id="KW-1185">Reference proteome</keyword>
<feature type="transmembrane region" description="Helical" evidence="1">
    <location>
        <begin position="51"/>
        <end position="70"/>
    </location>
</feature>
<feature type="domain" description="DUF6533" evidence="2">
    <location>
        <begin position="23"/>
        <end position="67"/>
    </location>
</feature>
<dbReference type="InParanoid" id="A0A401GP15"/>
<organism evidence="3 4">
    <name type="scientific">Sparassis crispa</name>
    <dbReference type="NCBI Taxonomy" id="139825"/>
    <lineage>
        <taxon>Eukaryota</taxon>
        <taxon>Fungi</taxon>
        <taxon>Dikarya</taxon>
        <taxon>Basidiomycota</taxon>
        <taxon>Agaricomycotina</taxon>
        <taxon>Agaricomycetes</taxon>
        <taxon>Polyporales</taxon>
        <taxon>Sparassidaceae</taxon>
        <taxon>Sparassis</taxon>
    </lineage>
</organism>
<dbReference type="OrthoDB" id="2795234at2759"/>
<dbReference type="RefSeq" id="XP_027614876.1">
    <property type="nucleotide sequence ID" value="XM_027759075.1"/>
</dbReference>
<protein>
    <recommendedName>
        <fullName evidence="2">DUF6533 domain-containing protein</fullName>
    </recommendedName>
</protein>
<reference evidence="3 4" key="1">
    <citation type="journal article" date="2018" name="Sci. Rep.">
        <title>Genome sequence of the cauliflower mushroom Sparassis crispa (Hanabiratake) and its association with beneficial usage.</title>
        <authorList>
            <person name="Kiyama R."/>
            <person name="Furutani Y."/>
            <person name="Kawaguchi K."/>
            <person name="Nakanishi T."/>
        </authorList>
    </citation>
    <scope>NUCLEOTIDE SEQUENCE [LARGE SCALE GENOMIC DNA]</scope>
</reference>
<feature type="transmembrane region" description="Helical" evidence="1">
    <location>
        <begin position="225"/>
        <end position="246"/>
    </location>
</feature>
<dbReference type="EMBL" id="BFAD01000005">
    <property type="protein sequence ID" value="GBE83963.1"/>
    <property type="molecule type" value="Genomic_DNA"/>
</dbReference>
<gene>
    <name evidence="3" type="ORF">SCP_0510220</name>
</gene>
<feature type="transmembrane region" description="Helical" evidence="1">
    <location>
        <begin position="197"/>
        <end position="219"/>
    </location>
</feature>
<name>A0A401GP15_9APHY</name>
<keyword evidence="1" id="KW-1133">Transmembrane helix</keyword>
<dbReference type="Proteomes" id="UP000287166">
    <property type="component" value="Unassembled WGS sequence"/>
</dbReference>
<evidence type="ECO:0000313" key="4">
    <source>
        <dbReference type="Proteomes" id="UP000287166"/>
    </source>
</evidence>
<proteinExistence type="predicted"/>
<sequence>MADSLDVGQLIPVYRQDFISVCAYSAAIALLLYDFGLTFDREVQYIWKSKLSLPSLLFYAIRYSTILNAVPEIMELTHSGLSLTRLDMVFSILLLSGVAMFSATRVYAIYARNKAIYLLVLTLGLVNPAINIYLYSQSGPYFFVYHIIIYSSLRWAMGARGATIAADVLVLVLTWAKVADNRKETARIRAEAPVAAVFLSNGTAYFAILLILNVLGIAIGQDINYVYVMFTWVNILTAILTCRFMLDLREAATVTDPTGLSQLHTIVFQMPVPTTVDSITGMDPEEYVAMDRPLPDIEAGSICEEARAADTGTCSDSDVAPFRNEEAQFR</sequence>
<evidence type="ECO:0000313" key="3">
    <source>
        <dbReference type="EMBL" id="GBE83963.1"/>
    </source>
</evidence>
<dbReference type="GeneID" id="38780880"/>
<feature type="transmembrane region" description="Helical" evidence="1">
    <location>
        <begin position="90"/>
        <end position="108"/>
    </location>
</feature>
<comment type="caution">
    <text evidence="3">The sequence shown here is derived from an EMBL/GenBank/DDBJ whole genome shotgun (WGS) entry which is preliminary data.</text>
</comment>
<dbReference type="InterPro" id="IPR045340">
    <property type="entry name" value="DUF6533"/>
</dbReference>
<feature type="transmembrane region" description="Helical" evidence="1">
    <location>
        <begin position="115"/>
        <end position="135"/>
    </location>
</feature>
<evidence type="ECO:0000256" key="1">
    <source>
        <dbReference type="SAM" id="Phobius"/>
    </source>
</evidence>
<evidence type="ECO:0000259" key="2">
    <source>
        <dbReference type="Pfam" id="PF20151"/>
    </source>
</evidence>
<dbReference type="AlphaFoldDB" id="A0A401GP15"/>
<accession>A0A401GP15</accession>
<keyword evidence="1" id="KW-0812">Transmembrane</keyword>
<dbReference type="Pfam" id="PF20151">
    <property type="entry name" value="DUF6533"/>
    <property type="match status" value="1"/>
</dbReference>
<feature type="transmembrane region" description="Helical" evidence="1">
    <location>
        <begin position="155"/>
        <end position="176"/>
    </location>
</feature>